<comment type="caution">
    <text evidence="14">The sequence shown here is derived from an EMBL/GenBank/DDBJ whole genome shotgun (WGS) entry which is preliminary data.</text>
</comment>
<feature type="active site" description="Proton acceptor" evidence="12">
    <location>
        <position position="251"/>
    </location>
</feature>
<dbReference type="NCBIfam" id="TIGR02152">
    <property type="entry name" value="D_ribokin_bact"/>
    <property type="match status" value="1"/>
</dbReference>
<dbReference type="GO" id="GO:0019303">
    <property type="term" value="P:D-ribose catabolic process"/>
    <property type="evidence" value="ECO:0007669"/>
    <property type="project" value="UniProtKB-UniRule"/>
</dbReference>
<feature type="binding site" evidence="12">
    <location>
        <position position="183"/>
    </location>
    <ligand>
        <name>ATP</name>
        <dbReference type="ChEBI" id="CHEBI:30616"/>
    </ligand>
</feature>
<sequence length="302" mass="32460">MSKRIVVVGSINIDLVYEVPSIVKEGQTIQTTDHHLFFGGKGSNQAMTAAQLGADVAFVGSVGEDGYGQQAIFNLEGQHVDTTYIHQQGLTGQAIIQLSHTAENSILLYPGANFNVTPAQIDEASDVIERSDMLLLQLEIPLPAIERAIDIAYASNTQIFLNPAPSQPLSDDMLMKIDYLTPNCTELESLSGIPFDEDNLSEACEILINKGVGCVIVTLGKKGSYYFTRNGQQGYLSSNKMRPVDTTGAGDAFSGALAVALLNGAELEEAIHYASDVAGYVVTQKGAQPEIPSSYRYLAHQL</sequence>
<keyword evidence="8 12" id="KW-0067">ATP-binding</keyword>
<dbReference type="HAMAP" id="MF_01987">
    <property type="entry name" value="Ribokinase"/>
    <property type="match status" value="1"/>
</dbReference>
<dbReference type="PANTHER" id="PTHR10584">
    <property type="entry name" value="SUGAR KINASE"/>
    <property type="match status" value="1"/>
</dbReference>
<keyword evidence="15" id="KW-1185">Reference proteome</keyword>
<dbReference type="Gene3D" id="3.40.1190.20">
    <property type="match status" value="1"/>
</dbReference>
<reference evidence="14 15" key="1">
    <citation type="submission" date="2014-11" db="EMBL/GenBank/DDBJ databases">
        <title>Genome sequence and analysis of novel Kurthia sp.</title>
        <authorList>
            <person name="Lawson J.N."/>
            <person name="Gonzalez J.E."/>
            <person name="Rinauldi L."/>
            <person name="Xuan Z."/>
            <person name="Firman A."/>
            <person name="Shaddox L."/>
            <person name="Trudeau A."/>
            <person name="Shah S."/>
            <person name="Reiman D."/>
        </authorList>
    </citation>
    <scope>NUCLEOTIDE SEQUENCE [LARGE SCALE GENOMIC DNA]</scope>
    <source>
        <strain evidence="14 15">3B1D</strain>
    </source>
</reference>
<dbReference type="RefSeq" id="WP_126991015.1">
    <property type="nucleotide sequence ID" value="NZ_JTFC01000031.1"/>
</dbReference>
<dbReference type="GO" id="GO:0004747">
    <property type="term" value="F:ribokinase activity"/>
    <property type="evidence" value="ECO:0007669"/>
    <property type="project" value="UniProtKB-UniRule"/>
</dbReference>
<keyword evidence="12" id="KW-0963">Cytoplasm</keyword>
<comment type="subcellular location">
    <subcellularLocation>
        <location evidence="12">Cytoplasm</location>
    </subcellularLocation>
</comment>
<dbReference type="Proteomes" id="UP000288623">
    <property type="component" value="Unassembled WGS sequence"/>
</dbReference>
<evidence type="ECO:0000313" key="14">
    <source>
        <dbReference type="EMBL" id="RUS55776.1"/>
    </source>
</evidence>
<evidence type="ECO:0000256" key="1">
    <source>
        <dbReference type="ARBA" id="ARBA00005380"/>
    </source>
</evidence>
<feature type="binding site" evidence="12">
    <location>
        <begin position="250"/>
        <end position="251"/>
    </location>
    <ligand>
        <name>ATP</name>
        <dbReference type="ChEBI" id="CHEBI:30616"/>
    </ligand>
</feature>
<evidence type="ECO:0000256" key="12">
    <source>
        <dbReference type="HAMAP-Rule" id="MF_01987"/>
    </source>
</evidence>
<evidence type="ECO:0000256" key="10">
    <source>
        <dbReference type="ARBA" id="ARBA00022958"/>
    </source>
</evidence>
<evidence type="ECO:0000256" key="2">
    <source>
        <dbReference type="ARBA" id="ARBA00012035"/>
    </source>
</evidence>
<comment type="function">
    <text evidence="12">Catalyzes the phosphorylation of ribose at O-5 in a reaction requiring ATP and magnesium. The resulting D-ribose-5-phosphate can then be used either for sythesis of nucleotides, histidine, and tryptophan, or as a component of the pentose phosphate pathway.</text>
</comment>
<gene>
    <name evidence="12" type="primary">rbsK</name>
    <name evidence="14" type="ORF">QI30_12785</name>
</gene>
<evidence type="ECO:0000256" key="4">
    <source>
        <dbReference type="ARBA" id="ARBA00022679"/>
    </source>
</evidence>
<keyword evidence="7 12" id="KW-0418">Kinase</keyword>
<evidence type="ECO:0000256" key="11">
    <source>
        <dbReference type="ARBA" id="ARBA00023277"/>
    </source>
</evidence>
<feature type="binding site" evidence="12">
    <location>
        <position position="281"/>
    </location>
    <ligand>
        <name>K(+)</name>
        <dbReference type="ChEBI" id="CHEBI:29103"/>
    </ligand>
</feature>
<dbReference type="GO" id="GO:0005524">
    <property type="term" value="F:ATP binding"/>
    <property type="evidence" value="ECO:0007669"/>
    <property type="project" value="UniProtKB-UniRule"/>
</dbReference>
<dbReference type="GO" id="GO:0005737">
    <property type="term" value="C:cytoplasm"/>
    <property type="evidence" value="ECO:0007669"/>
    <property type="project" value="UniProtKB-SubCell"/>
</dbReference>
<comment type="activity regulation">
    <text evidence="12">Activated by a monovalent cation that binds near, but not in, the active site. The most likely occupant of the site in vivo is potassium. Ion binding induces a conformational change that may alter substrate affinity.</text>
</comment>
<dbReference type="EC" id="2.7.1.15" evidence="2 12"/>
<feature type="binding site" evidence="12">
    <location>
        <position position="286"/>
    </location>
    <ligand>
        <name>K(+)</name>
        <dbReference type="ChEBI" id="CHEBI:29103"/>
    </ligand>
</feature>
<feature type="binding site" evidence="12">
    <location>
        <position position="251"/>
    </location>
    <ligand>
        <name>substrate</name>
    </ligand>
</feature>
<feature type="binding site" evidence="12">
    <location>
        <begin position="12"/>
        <end position="14"/>
    </location>
    <ligand>
        <name>substrate</name>
    </ligand>
</feature>
<evidence type="ECO:0000256" key="5">
    <source>
        <dbReference type="ARBA" id="ARBA00022723"/>
    </source>
</evidence>
<comment type="caution">
    <text evidence="12">Lacks conserved residue(s) required for the propagation of feature annotation.</text>
</comment>
<keyword evidence="11 12" id="KW-0119">Carbohydrate metabolism</keyword>
<proteinExistence type="inferred from homology"/>
<keyword evidence="6 12" id="KW-0547">Nucleotide-binding</keyword>
<dbReference type="SUPFAM" id="SSF53613">
    <property type="entry name" value="Ribokinase-like"/>
    <property type="match status" value="1"/>
</dbReference>
<evidence type="ECO:0000256" key="3">
    <source>
        <dbReference type="ARBA" id="ARBA00016943"/>
    </source>
</evidence>
<dbReference type="InterPro" id="IPR002139">
    <property type="entry name" value="Ribo/fructo_kinase"/>
</dbReference>
<feature type="binding site" evidence="12">
    <location>
        <position position="245"/>
    </location>
    <ligand>
        <name>K(+)</name>
        <dbReference type="ChEBI" id="CHEBI:29103"/>
    </ligand>
</feature>
<evidence type="ECO:0000259" key="13">
    <source>
        <dbReference type="Pfam" id="PF00294"/>
    </source>
</evidence>
<comment type="subunit">
    <text evidence="12">Homodimer.</text>
</comment>
<dbReference type="GO" id="GO:0046872">
    <property type="term" value="F:metal ion binding"/>
    <property type="evidence" value="ECO:0007669"/>
    <property type="project" value="UniProtKB-KW"/>
</dbReference>
<evidence type="ECO:0000256" key="9">
    <source>
        <dbReference type="ARBA" id="ARBA00022842"/>
    </source>
</evidence>
<dbReference type="AlphaFoldDB" id="A0A433RUG4"/>
<evidence type="ECO:0000256" key="7">
    <source>
        <dbReference type="ARBA" id="ARBA00022777"/>
    </source>
</evidence>
<dbReference type="PANTHER" id="PTHR10584:SF166">
    <property type="entry name" value="RIBOKINASE"/>
    <property type="match status" value="1"/>
</dbReference>
<evidence type="ECO:0000313" key="15">
    <source>
        <dbReference type="Proteomes" id="UP000288623"/>
    </source>
</evidence>
<dbReference type="CDD" id="cd01174">
    <property type="entry name" value="ribokinase"/>
    <property type="match status" value="1"/>
</dbReference>
<feature type="binding site" evidence="12">
    <location>
        <position position="284"/>
    </location>
    <ligand>
        <name>K(+)</name>
        <dbReference type="ChEBI" id="CHEBI:29103"/>
    </ligand>
</feature>
<feature type="binding site" evidence="12">
    <location>
        <position position="139"/>
    </location>
    <ligand>
        <name>substrate</name>
    </ligand>
</feature>
<dbReference type="PROSITE" id="PS00584">
    <property type="entry name" value="PFKB_KINASES_2"/>
    <property type="match status" value="1"/>
</dbReference>
<dbReference type="InterPro" id="IPR011877">
    <property type="entry name" value="Ribokinase"/>
</dbReference>
<dbReference type="InterPro" id="IPR002173">
    <property type="entry name" value="Carboh/pur_kinase_PfkB_CS"/>
</dbReference>
<dbReference type="PRINTS" id="PR00990">
    <property type="entry name" value="RIBOKINASE"/>
</dbReference>
<protein>
    <recommendedName>
        <fullName evidence="3 12">Ribokinase</fullName>
        <shortName evidence="12">RK</shortName>
        <ecNumber evidence="2 12">2.7.1.15</ecNumber>
    </recommendedName>
</protein>
<comment type="similarity">
    <text evidence="12">Belongs to the carbohydrate kinase PfkB family. Ribokinase subfamily.</text>
</comment>
<dbReference type="UniPathway" id="UPA00916">
    <property type="reaction ID" value="UER00889"/>
</dbReference>
<keyword evidence="5 12" id="KW-0479">Metal-binding</keyword>
<dbReference type="OrthoDB" id="9775849at2"/>
<dbReference type="EMBL" id="JTFC01000031">
    <property type="protein sequence ID" value="RUS55776.1"/>
    <property type="molecule type" value="Genomic_DNA"/>
</dbReference>
<comment type="catalytic activity">
    <reaction evidence="12">
        <text>D-ribose + ATP = D-ribose 5-phosphate + ADP + H(+)</text>
        <dbReference type="Rhea" id="RHEA:13697"/>
        <dbReference type="ChEBI" id="CHEBI:15378"/>
        <dbReference type="ChEBI" id="CHEBI:30616"/>
        <dbReference type="ChEBI" id="CHEBI:47013"/>
        <dbReference type="ChEBI" id="CHEBI:78346"/>
        <dbReference type="ChEBI" id="CHEBI:456216"/>
        <dbReference type="EC" id="2.7.1.15"/>
    </reaction>
</comment>
<evidence type="ECO:0000256" key="8">
    <source>
        <dbReference type="ARBA" id="ARBA00022840"/>
    </source>
</evidence>
<keyword evidence="4 12" id="KW-0808">Transferase</keyword>
<comment type="cofactor">
    <cofactor evidence="12">
        <name>Mg(2+)</name>
        <dbReference type="ChEBI" id="CHEBI:18420"/>
    </cofactor>
    <text evidence="12">Requires a divalent cation, most likely magnesium in vivo, as an electrophilic catalyst to aid phosphoryl group transfer. It is the chelate of the metal and the nucleotide that is the actual substrate.</text>
</comment>
<dbReference type="Pfam" id="PF00294">
    <property type="entry name" value="PfkB"/>
    <property type="match status" value="1"/>
</dbReference>
<evidence type="ECO:0000256" key="6">
    <source>
        <dbReference type="ARBA" id="ARBA00022741"/>
    </source>
</evidence>
<name>A0A433RUG4_9BACL</name>
<keyword evidence="10 12" id="KW-0630">Potassium</keyword>
<comment type="similarity">
    <text evidence="1">Belongs to the carbohydrate kinase pfkB family.</text>
</comment>
<comment type="pathway">
    <text evidence="12">Carbohydrate metabolism; D-ribose degradation; D-ribose 5-phosphate from beta-D-ribopyranose: step 2/2.</text>
</comment>
<feature type="binding site" evidence="12">
    <location>
        <begin position="40"/>
        <end position="44"/>
    </location>
    <ligand>
        <name>substrate</name>
    </ligand>
</feature>
<feature type="domain" description="Carbohydrate kinase PfkB" evidence="13">
    <location>
        <begin position="3"/>
        <end position="292"/>
    </location>
</feature>
<keyword evidence="9 12" id="KW-0460">Magnesium</keyword>
<dbReference type="InterPro" id="IPR011611">
    <property type="entry name" value="PfkB_dom"/>
</dbReference>
<dbReference type="InterPro" id="IPR029056">
    <property type="entry name" value="Ribokinase-like"/>
</dbReference>
<organism evidence="14 15">
    <name type="scientific">Candidatus Kurthia intestinigallinarum</name>
    <dbReference type="NCBI Taxonomy" id="1562256"/>
    <lineage>
        <taxon>Bacteria</taxon>
        <taxon>Bacillati</taxon>
        <taxon>Bacillota</taxon>
        <taxon>Bacilli</taxon>
        <taxon>Bacillales</taxon>
        <taxon>Caryophanaceae</taxon>
        <taxon>Kurthia</taxon>
    </lineage>
</organism>
<accession>A0A433RUG4</accession>
<feature type="binding site" evidence="12">
    <location>
        <position position="247"/>
    </location>
    <ligand>
        <name>K(+)</name>
        <dbReference type="ChEBI" id="CHEBI:29103"/>
    </ligand>
</feature>
<feature type="binding site" evidence="12">
    <location>
        <begin position="218"/>
        <end position="223"/>
    </location>
    <ligand>
        <name>ATP</name>
        <dbReference type="ChEBI" id="CHEBI:30616"/>
    </ligand>
</feature>